<reference evidence="2 3" key="1">
    <citation type="journal article" date="2010" name="J. Bacteriol.">
        <title>Genome sequence of Pantoea ananatis LMG20103, the causative agent of Eucalyptus blight and dieback.</title>
        <authorList>
            <person name="De Maayer P."/>
            <person name="Chan W.Y."/>
            <person name="Venter S.N."/>
            <person name="Toth I.K."/>
            <person name="Birch P.R."/>
            <person name="Joubert F."/>
            <person name="Coutinho T.A."/>
        </authorList>
    </citation>
    <scope>NUCLEOTIDE SEQUENCE [LARGE SCALE GENOMIC DNA]</scope>
    <source>
        <strain evidence="2 3">LMG 20103</strain>
    </source>
</reference>
<dbReference type="HOGENOM" id="CLU_1077077_0_0_6"/>
<sequence length="258" mass="29622">MRLRRIFRNFYVNLDDTTAVSHGNFELVTIDVDAFAARRQVTKALHHQSTDGIHFIVAELGAKYLVEIFNRGKCANGISLTVELADITIFFIVIFVFDFAHDQFQNIFNRDQPGHTTKLIDHNRHMIALGAKLFQHAVNALALRDHDRRTQDFFHAERLRFAAHKRQQIFRHQDPFNVVFVFADDRKAGVRGIDNHAEALFQVLITFQRNHLGAGDHDVTHALFCNIQHALEHVPGILINQIFFDWSHGSGPVARHGF</sequence>
<evidence type="ECO:0000256" key="1">
    <source>
        <dbReference type="SAM" id="Phobius"/>
    </source>
</evidence>
<name>D4GMH0_PANAM</name>
<keyword evidence="1" id="KW-1133">Transmembrane helix</keyword>
<dbReference type="EMBL" id="CP001875">
    <property type="protein sequence ID" value="ADD76305.1"/>
    <property type="molecule type" value="Genomic_DNA"/>
</dbReference>
<keyword evidence="1" id="KW-0472">Membrane</keyword>
<evidence type="ECO:0000313" key="2">
    <source>
        <dbReference type="EMBL" id="ADD76305.1"/>
    </source>
</evidence>
<keyword evidence="1" id="KW-0812">Transmembrane</keyword>
<organism evidence="2 3">
    <name type="scientific">Pantoea ananatis (strain LMG 20103)</name>
    <dbReference type="NCBI Taxonomy" id="706191"/>
    <lineage>
        <taxon>Bacteria</taxon>
        <taxon>Pseudomonadati</taxon>
        <taxon>Pseudomonadota</taxon>
        <taxon>Gammaproteobacteria</taxon>
        <taxon>Enterobacterales</taxon>
        <taxon>Erwiniaceae</taxon>
        <taxon>Pantoea</taxon>
    </lineage>
</organism>
<evidence type="ECO:0000313" key="3">
    <source>
        <dbReference type="Proteomes" id="UP000001702"/>
    </source>
</evidence>
<accession>D4GMH0</accession>
<proteinExistence type="predicted"/>
<keyword evidence="3" id="KW-1185">Reference proteome</keyword>
<dbReference type="KEGG" id="pam:PANA_1138"/>
<feature type="transmembrane region" description="Helical" evidence="1">
    <location>
        <begin position="80"/>
        <end position="100"/>
    </location>
</feature>
<dbReference type="Proteomes" id="UP000001702">
    <property type="component" value="Chromosome"/>
</dbReference>
<dbReference type="AlphaFoldDB" id="D4GMH0"/>
<gene>
    <name evidence="2" type="ordered locus">PANA_1138</name>
</gene>
<protein>
    <submittedName>
        <fullName evidence="2">Uncharacterized protein</fullName>
    </submittedName>
</protein>